<accession>A0ABX4XKM5</accession>
<protein>
    <recommendedName>
        <fullName evidence="6">ATP-dependent Clp protease proteolytic subunit</fullName>
    </recommendedName>
</protein>
<evidence type="ECO:0000313" key="5">
    <source>
        <dbReference type="Proteomes" id="UP000236500"/>
    </source>
</evidence>
<evidence type="ECO:0008006" key="6">
    <source>
        <dbReference type="Google" id="ProtNLM"/>
    </source>
</evidence>
<evidence type="ECO:0000256" key="3">
    <source>
        <dbReference type="ARBA" id="ARBA00022825"/>
    </source>
</evidence>
<dbReference type="Pfam" id="PF00574">
    <property type="entry name" value="CLP_protease"/>
    <property type="match status" value="1"/>
</dbReference>
<sequence length="249" mass="27064">MPMSNMPMISKRFEVFNSVQEDETTMYLYGTIGSGWYASINSEAVRGQLEQITASTIHVHIHSGGGDVFESIAIQNLLKAHPAKIVIHVDGLAGSGASVIAMAGDEIQMPSNTMMMIHKAATFLYGNADKLRKQATVLDKIDQAVTASYMGRFVGDTKELDVLLTNEEWLTAEDCKALGFCDAIGEAIEIASPEETDEEPMPVEEETVASIVGKYSASQVNKTPRSTHSAIPATPKQHTILNIIGRYNQ</sequence>
<keyword evidence="2" id="KW-0378">Hydrolase</keyword>
<dbReference type="InterPro" id="IPR029045">
    <property type="entry name" value="ClpP/crotonase-like_dom_sf"/>
</dbReference>
<keyword evidence="1" id="KW-0645">Protease</keyword>
<name>A0ABX4XKM5_9LIST</name>
<evidence type="ECO:0000313" key="4">
    <source>
        <dbReference type="EMBL" id="PNP90625.1"/>
    </source>
</evidence>
<reference evidence="4 5" key="1">
    <citation type="submission" date="2016-11" db="EMBL/GenBank/DDBJ databases">
        <title>Whole Genome Sequence of Listeria newyorkensis.</title>
        <authorList>
            <person name="Frink S."/>
            <person name="Morales C."/>
            <person name="Kiang D."/>
        </authorList>
    </citation>
    <scope>NUCLEOTIDE SEQUENCE [LARGE SCALE GENOMIC DNA]</scope>
    <source>
        <strain evidence="4 5">F1604011-044</strain>
    </source>
</reference>
<proteinExistence type="predicted"/>
<dbReference type="RefSeq" id="WP_103034965.1">
    <property type="nucleotide sequence ID" value="NZ_MPDH01000014.1"/>
</dbReference>
<dbReference type="Proteomes" id="UP000236500">
    <property type="component" value="Unassembled WGS sequence"/>
</dbReference>
<dbReference type="SUPFAM" id="SSF52096">
    <property type="entry name" value="ClpP/crotonase"/>
    <property type="match status" value="1"/>
</dbReference>
<dbReference type="NCBIfam" id="NF045542">
    <property type="entry name" value="Clp_rel_HeadMat"/>
    <property type="match status" value="1"/>
</dbReference>
<organism evidence="4 5">
    <name type="scientific">Listeria newyorkensis</name>
    <dbReference type="NCBI Taxonomy" id="1497681"/>
    <lineage>
        <taxon>Bacteria</taxon>
        <taxon>Bacillati</taxon>
        <taxon>Bacillota</taxon>
        <taxon>Bacilli</taxon>
        <taxon>Bacillales</taxon>
        <taxon>Listeriaceae</taxon>
        <taxon>Listeria</taxon>
    </lineage>
</organism>
<dbReference type="PANTHER" id="PTHR10381">
    <property type="entry name" value="ATP-DEPENDENT CLP PROTEASE PROTEOLYTIC SUBUNIT"/>
    <property type="match status" value="1"/>
</dbReference>
<keyword evidence="5" id="KW-1185">Reference proteome</keyword>
<dbReference type="PANTHER" id="PTHR10381:SF70">
    <property type="entry name" value="ATP-DEPENDENT CLP PROTEASE PROTEOLYTIC SUBUNIT"/>
    <property type="match status" value="1"/>
</dbReference>
<comment type="caution">
    <text evidence="4">The sequence shown here is derived from an EMBL/GenBank/DDBJ whole genome shotgun (WGS) entry which is preliminary data.</text>
</comment>
<dbReference type="Gene3D" id="3.90.226.10">
    <property type="entry name" value="2-enoyl-CoA Hydratase, Chain A, domain 1"/>
    <property type="match status" value="1"/>
</dbReference>
<evidence type="ECO:0000256" key="1">
    <source>
        <dbReference type="ARBA" id="ARBA00022670"/>
    </source>
</evidence>
<gene>
    <name evidence="4" type="ORF">BMT55_11645</name>
</gene>
<evidence type="ECO:0000256" key="2">
    <source>
        <dbReference type="ARBA" id="ARBA00022801"/>
    </source>
</evidence>
<dbReference type="InterPro" id="IPR023562">
    <property type="entry name" value="ClpP/TepA"/>
</dbReference>
<dbReference type="CDD" id="cd07016">
    <property type="entry name" value="S14_ClpP_1"/>
    <property type="match status" value="1"/>
</dbReference>
<keyword evidence="3" id="KW-0720">Serine protease</keyword>
<dbReference type="EMBL" id="MPDH01000014">
    <property type="protein sequence ID" value="PNP90625.1"/>
    <property type="molecule type" value="Genomic_DNA"/>
</dbReference>